<evidence type="ECO:0000313" key="2">
    <source>
        <dbReference type="Proteomes" id="UP000260780"/>
    </source>
</evidence>
<dbReference type="AlphaFoldDB" id="A0A3E4WH68"/>
<gene>
    <name evidence="1" type="ORF">DXC17_04545</name>
</gene>
<accession>A0A3E4WH68</accession>
<dbReference type="Proteomes" id="UP000260780">
    <property type="component" value="Unassembled WGS sequence"/>
</dbReference>
<dbReference type="EMBL" id="QSTF01000007">
    <property type="protein sequence ID" value="RGM41586.1"/>
    <property type="molecule type" value="Genomic_DNA"/>
</dbReference>
<organism evidence="1 2">
    <name type="scientific">Phocaeicola plebeius</name>
    <dbReference type="NCBI Taxonomy" id="310297"/>
    <lineage>
        <taxon>Bacteria</taxon>
        <taxon>Pseudomonadati</taxon>
        <taxon>Bacteroidota</taxon>
        <taxon>Bacteroidia</taxon>
        <taxon>Bacteroidales</taxon>
        <taxon>Bacteroidaceae</taxon>
        <taxon>Phocaeicola</taxon>
    </lineage>
</organism>
<reference evidence="1 2" key="1">
    <citation type="submission" date="2018-08" db="EMBL/GenBank/DDBJ databases">
        <title>A genome reference for cultivated species of the human gut microbiota.</title>
        <authorList>
            <person name="Zou Y."/>
            <person name="Xue W."/>
            <person name="Luo G."/>
        </authorList>
    </citation>
    <scope>NUCLEOTIDE SEQUENCE [LARGE SCALE GENOMIC DNA]</scope>
    <source>
        <strain evidence="1 2">OM08-14</strain>
    </source>
</reference>
<comment type="caution">
    <text evidence="1">The sequence shown here is derived from an EMBL/GenBank/DDBJ whole genome shotgun (WGS) entry which is preliminary data.</text>
</comment>
<proteinExistence type="predicted"/>
<evidence type="ECO:0000313" key="1">
    <source>
        <dbReference type="EMBL" id="RGM41586.1"/>
    </source>
</evidence>
<protein>
    <submittedName>
        <fullName evidence="1">Uncharacterized protein</fullName>
    </submittedName>
</protein>
<sequence length="162" mass="18555">MEEGDNNSMLENVASELIYQYQSIVNPSGIESAILEKEEKIKIKYRITIAKILKALISINAVDDVVGLLSEMGITGIEREKIPSRIDRMIAEAEYMRKRIEDTSSADRKKNTPDDVRASFDREIAFLMTYFKMNIDTRIITAGVYANMVHQADVEIKRKLHR</sequence>
<name>A0A3E4WH68_9BACT</name>